<accession>A0A158AIC1</accession>
<keyword evidence="4 9" id="KW-0732">Signal</keyword>
<dbReference type="InterPro" id="IPR009451">
    <property type="entry name" value="Metamine_DH_Hvc"/>
</dbReference>
<dbReference type="EMBL" id="FCOE02000006">
    <property type="protein sequence ID" value="SAK57542.1"/>
    <property type="molecule type" value="Genomic_DNA"/>
</dbReference>
<dbReference type="PANTHER" id="PTHR47197">
    <property type="entry name" value="PROTEIN NIRF"/>
    <property type="match status" value="1"/>
</dbReference>
<dbReference type="PROSITE" id="PS51257">
    <property type="entry name" value="PROKAR_LIPOPROTEIN"/>
    <property type="match status" value="1"/>
</dbReference>
<name>A0A158AIC1_9BURK</name>
<dbReference type="AlphaFoldDB" id="A0A158AIC1"/>
<feature type="chain" id="PRO_5007620578" evidence="9">
    <location>
        <begin position="27"/>
        <end position="385"/>
    </location>
</feature>
<dbReference type="InterPro" id="IPR011044">
    <property type="entry name" value="Quino_amine_DH_bsu"/>
</dbReference>
<feature type="disulfide bond" evidence="8">
    <location>
        <begin position="180"/>
        <end position="195"/>
    </location>
</feature>
<dbReference type="GO" id="GO:0042597">
    <property type="term" value="C:periplasmic space"/>
    <property type="evidence" value="ECO:0007669"/>
    <property type="project" value="UniProtKB-SubCell"/>
</dbReference>
<keyword evidence="6" id="KW-0249">Electron transport</keyword>
<dbReference type="SUPFAM" id="SSF50969">
    <property type="entry name" value="YVTN repeat-like/Quinoprotein amine dehydrogenase"/>
    <property type="match status" value="1"/>
</dbReference>
<comment type="caution">
    <text evidence="10">The sequence shown here is derived from an EMBL/GenBank/DDBJ whole genome shotgun (WGS) entry which is preliminary data.</text>
</comment>
<dbReference type="Proteomes" id="UP000054911">
    <property type="component" value="Unassembled WGS sequence"/>
</dbReference>
<evidence type="ECO:0000256" key="8">
    <source>
        <dbReference type="PIRSR" id="PIRSR609451-50"/>
    </source>
</evidence>
<evidence type="ECO:0000313" key="10">
    <source>
        <dbReference type="EMBL" id="SAK57542.1"/>
    </source>
</evidence>
<evidence type="ECO:0000256" key="6">
    <source>
        <dbReference type="ARBA" id="ARBA00022982"/>
    </source>
</evidence>
<dbReference type="OrthoDB" id="185182at2"/>
<sequence>MKLRRLAAAMGAVLYGLLACQSHAGAAEKPEELTVAKVPPFNPHRVFVADVAFSSMTDARVHVFDGDTKRFVGQIDAGFAPGFTISPDHKTGYVATTYFARGGHGARTDVVEIIDNTTLDVAGEIVIPAKHAQTVPTPYLTNLSEDGSRLYVSNITPSTSVTVIDTAAKKVVGEIDMDGCVLAYPSGNDRFSSLCESGKALTVKLDATGKEASRKLSDAFIDVDKDPAFINAVRDGNTYLFTTFNGNVRTADFSGDAPVFGASWSLLSDQERKAGWRPGGLQQTALHVKSHRLYVAMHKGADGSHKDPGTEIWVYDTQSKKRVARWDLAKQKIDPLLSIQVSTDDKPLFYGLTPTSDLVVLDATTGKRQHVEKQLGSTSTLLLNP</sequence>
<dbReference type="RefSeq" id="WP_061174791.1">
    <property type="nucleotide sequence ID" value="NZ_FCOE02000006.1"/>
</dbReference>
<dbReference type="GO" id="GO:0030058">
    <property type="term" value="F:aliphatic amine dehydrogenase activity"/>
    <property type="evidence" value="ECO:0007669"/>
    <property type="project" value="InterPro"/>
</dbReference>
<evidence type="ECO:0000256" key="2">
    <source>
        <dbReference type="ARBA" id="ARBA00010548"/>
    </source>
</evidence>
<dbReference type="InterPro" id="IPR015943">
    <property type="entry name" value="WD40/YVTN_repeat-like_dom_sf"/>
</dbReference>
<evidence type="ECO:0000256" key="9">
    <source>
        <dbReference type="SAM" id="SignalP"/>
    </source>
</evidence>
<comment type="subcellular location">
    <subcellularLocation>
        <location evidence="1">Periplasm</location>
    </subcellularLocation>
</comment>
<evidence type="ECO:0000256" key="5">
    <source>
        <dbReference type="ARBA" id="ARBA00022764"/>
    </source>
</evidence>
<keyword evidence="5" id="KW-0574">Periplasm</keyword>
<evidence type="ECO:0000256" key="3">
    <source>
        <dbReference type="ARBA" id="ARBA00022448"/>
    </source>
</evidence>
<keyword evidence="8" id="KW-1015">Disulfide bond</keyword>
<comment type="similarity">
    <text evidence="2">Belongs to the aromatic amine dehydrogenase heavy chain family.</text>
</comment>
<keyword evidence="3" id="KW-0813">Transport</keyword>
<dbReference type="STRING" id="1777141.AWB80_02291"/>
<evidence type="ECO:0000256" key="1">
    <source>
        <dbReference type="ARBA" id="ARBA00004418"/>
    </source>
</evidence>
<dbReference type="Pfam" id="PF06433">
    <property type="entry name" value="Me-amine-dh_H"/>
    <property type="match status" value="1"/>
</dbReference>
<keyword evidence="7" id="KW-0560">Oxidoreductase</keyword>
<feature type="signal peptide" evidence="9">
    <location>
        <begin position="1"/>
        <end position="26"/>
    </location>
</feature>
<dbReference type="PANTHER" id="PTHR47197:SF3">
    <property type="entry name" value="DIHYDRO-HEME D1 DEHYDROGENASE"/>
    <property type="match status" value="1"/>
</dbReference>
<gene>
    <name evidence="10" type="ORF">AWB80_02291</name>
</gene>
<proteinExistence type="inferred from homology"/>
<evidence type="ECO:0000256" key="4">
    <source>
        <dbReference type="ARBA" id="ARBA00022729"/>
    </source>
</evidence>
<dbReference type="InterPro" id="IPR051200">
    <property type="entry name" value="Host-pathogen_enzymatic-act"/>
</dbReference>
<keyword evidence="11" id="KW-1185">Reference proteome</keyword>
<evidence type="ECO:0000313" key="11">
    <source>
        <dbReference type="Proteomes" id="UP000054911"/>
    </source>
</evidence>
<organism evidence="10 11">
    <name type="scientific">Caballeronia pedi</name>
    <dbReference type="NCBI Taxonomy" id="1777141"/>
    <lineage>
        <taxon>Bacteria</taxon>
        <taxon>Pseudomonadati</taxon>
        <taxon>Pseudomonadota</taxon>
        <taxon>Betaproteobacteria</taxon>
        <taxon>Burkholderiales</taxon>
        <taxon>Burkholderiaceae</taxon>
        <taxon>Caballeronia</taxon>
    </lineage>
</organism>
<dbReference type="Gene3D" id="2.130.10.10">
    <property type="entry name" value="YVTN repeat-like/Quinoprotein amine dehydrogenase"/>
    <property type="match status" value="1"/>
</dbReference>
<protein>
    <submittedName>
        <fullName evidence="10">Amine dehydrogenase</fullName>
    </submittedName>
</protein>
<reference evidence="10" key="1">
    <citation type="submission" date="2016-01" db="EMBL/GenBank/DDBJ databases">
        <authorList>
            <person name="Peeters C."/>
        </authorList>
    </citation>
    <scope>NUCLEOTIDE SEQUENCE [LARGE SCALE GENOMIC DNA]</scope>
    <source>
        <strain evidence="10">LMG 29323</strain>
    </source>
</reference>
<evidence type="ECO:0000256" key="7">
    <source>
        <dbReference type="ARBA" id="ARBA00023002"/>
    </source>
</evidence>